<dbReference type="Gene3D" id="3.90.1150.10">
    <property type="entry name" value="Aspartate Aminotransferase, domain 1"/>
    <property type="match status" value="1"/>
</dbReference>
<evidence type="ECO:0008006" key="2">
    <source>
        <dbReference type="Google" id="ProtNLM"/>
    </source>
</evidence>
<dbReference type="InterPro" id="IPR015422">
    <property type="entry name" value="PyrdxlP-dep_Trfase_small"/>
</dbReference>
<organism evidence="1">
    <name type="scientific">marine sediment metagenome</name>
    <dbReference type="NCBI Taxonomy" id="412755"/>
    <lineage>
        <taxon>unclassified sequences</taxon>
        <taxon>metagenomes</taxon>
        <taxon>ecological metagenomes</taxon>
    </lineage>
</organism>
<proteinExistence type="predicted"/>
<accession>A0A0F9F457</accession>
<evidence type="ECO:0000313" key="1">
    <source>
        <dbReference type="EMBL" id="KKL81068.1"/>
    </source>
</evidence>
<feature type="non-terminal residue" evidence="1">
    <location>
        <position position="1"/>
    </location>
</feature>
<gene>
    <name evidence="1" type="ORF">LCGC14_1998490</name>
</gene>
<name>A0A0F9F457_9ZZZZ</name>
<dbReference type="EMBL" id="LAZR01022670">
    <property type="protein sequence ID" value="KKL81068.1"/>
    <property type="molecule type" value="Genomic_DNA"/>
</dbReference>
<comment type="caution">
    <text evidence="1">The sequence shown here is derived from an EMBL/GenBank/DDBJ whole genome shotgun (WGS) entry which is preliminary data.</text>
</comment>
<protein>
    <recommendedName>
        <fullName evidence="2">Aminotransferase class I/classII domain-containing protein</fullName>
    </recommendedName>
</protein>
<reference evidence="1" key="1">
    <citation type="journal article" date="2015" name="Nature">
        <title>Complex archaea that bridge the gap between prokaryotes and eukaryotes.</title>
        <authorList>
            <person name="Spang A."/>
            <person name="Saw J.H."/>
            <person name="Jorgensen S.L."/>
            <person name="Zaremba-Niedzwiedzka K."/>
            <person name="Martijn J."/>
            <person name="Lind A.E."/>
            <person name="van Eijk R."/>
            <person name="Schleper C."/>
            <person name="Guy L."/>
            <person name="Ettema T.J."/>
        </authorList>
    </citation>
    <scope>NUCLEOTIDE SEQUENCE</scope>
</reference>
<dbReference type="AlphaFoldDB" id="A0A0F9F457"/>
<sequence length="66" mass="7471">LERCKPKIRQAKQFLIGELHRIGFAVVPSRANFFLIRVGDAKAFRTDDVVGIRQNEPGLAFDAPFE</sequence>